<reference evidence="1" key="1">
    <citation type="submission" date="2022-10" db="EMBL/GenBank/DDBJ databases">
        <title>Complete Genome of Trichothecium roseum strain YXFP-22015, a Plant Pathogen Isolated from Citrus.</title>
        <authorList>
            <person name="Wang Y."/>
            <person name="Zhu L."/>
        </authorList>
    </citation>
    <scope>NUCLEOTIDE SEQUENCE</scope>
    <source>
        <strain evidence="1">YXFP-22015</strain>
    </source>
</reference>
<evidence type="ECO:0000313" key="2">
    <source>
        <dbReference type="Proteomes" id="UP001163324"/>
    </source>
</evidence>
<sequence>MAAPIAIFGSTGLTGSHVLKTLLATDHPVTTISRRSPAATSPTLNALVEPEPSKWAAALSGLSPPPAAVISAVGTTRAAAGGLAEQWKIDHDLNVELARAAKEAGVKTFVFVSSAGTRGAVASSAPYSKMKNGVEDAVRDLGFETAVVLKPGTIMGQREKPRTVEGLWQGIVNGIGRVAPGVKDALGQSAESIGAATAKATQMAIEGKAPSKYWVIEAPEILKLGRDEAAKA</sequence>
<dbReference type="EMBL" id="CM047943">
    <property type="protein sequence ID" value="KAI9900639.1"/>
    <property type="molecule type" value="Genomic_DNA"/>
</dbReference>
<accession>A0ACC0V2G8</accession>
<keyword evidence="2" id="KW-1185">Reference proteome</keyword>
<comment type="caution">
    <text evidence="1">The sequence shown here is derived from an EMBL/GenBank/DDBJ whole genome shotgun (WGS) entry which is preliminary data.</text>
</comment>
<dbReference type="Proteomes" id="UP001163324">
    <property type="component" value="Chromosome 4"/>
</dbReference>
<organism evidence="1 2">
    <name type="scientific">Trichothecium roseum</name>
    <dbReference type="NCBI Taxonomy" id="47278"/>
    <lineage>
        <taxon>Eukaryota</taxon>
        <taxon>Fungi</taxon>
        <taxon>Dikarya</taxon>
        <taxon>Ascomycota</taxon>
        <taxon>Pezizomycotina</taxon>
        <taxon>Sordariomycetes</taxon>
        <taxon>Hypocreomycetidae</taxon>
        <taxon>Hypocreales</taxon>
        <taxon>Hypocreales incertae sedis</taxon>
        <taxon>Trichothecium</taxon>
    </lineage>
</organism>
<gene>
    <name evidence="1" type="ORF">N3K66_004901</name>
</gene>
<evidence type="ECO:0000313" key="1">
    <source>
        <dbReference type="EMBL" id="KAI9900639.1"/>
    </source>
</evidence>
<protein>
    <submittedName>
        <fullName evidence="1">Uncharacterized protein</fullName>
    </submittedName>
</protein>
<proteinExistence type="predicted"/>
<name>A0ACC0V2G8_9HYPO</name>